<organism evidence="6 7">
    <name type="scientific">Mumia zhuanghuii</name>
    <dbReference type="NCBI Taxonomy" id="2585211"/>
    <lineage>
        <taxon>Bacteria</taxon>
        <taxon>Bacillati</taxon>
        <taxon>Actinomycetota</taxon>
        <taxon>Actinomycetes</taxon>
        <taxon>Propionibacteriales</taxon>
        <taxon>Nocardioidaceae</taxon>
        <taxon>Mumia</taxon>
    </lineage>
</organism>
<dbReference type="Proteomes" id="UP000306740">
    <property type="component" value="Unassembled WGS sequence"/>
</dbReference>
<evidence type="ECO:0000259" key="4">
    <source>
        <dbReference type="Pfam" id="PF05193"/>
    </source>
</evidence>
<accession>A0A5C4MEB5</accession>
<evidence type="ECO:0000259" key="3">
    <source>
        <dbReference type="Pfam" id="PF00675"/>
    </source>
</evidence>
<dbReference type="InterPro" id="IPR007863">
    <property type="entry name" value="Peptidase_M16_C"/>
</dbReference>
<comment type="similarity">
    <text evidence="1 2">Belongs to the peptidase M16 family.</text>
</comment>
<dbReference type="AlphaFoldDB" id="A0A5C4MEB5"/>
<dbReference type="Pfam" id="PF00675">
    <property type="entry name" value="Peptidase_M16"/>
    <property type="match status" value="1"/>
</dbReference>
<dbReference type="Pfam" id="PF05193">
    <property type="entry name" value="Peptidase_M16_C"/>
    <property type="match status" value="1"/>
</dbReference>
<reference evidence="6 7" key="1">
    <citation type="submission" date="2019-05" db="EMBL/GenBank/DDBJ databases">
        <title>Mumia sp. nov., isolated from the intestinal contents of plateau pika (Ochotona curzoniae) in the Qinghai-Tibet plateau of China.</title>
        <authorList>
            <person name="Tian Z."/>
        </authorList>
    </citation>
    <scope>NUCLEOTIDE SEQUENCE [LARGE SCALE GENOMIC DNA]</scope>
    <source>
        <strain evidence="7">527</strain>
        <strain evidence="6">Z527</strain>
    </source>
</reference>
<dbReference type="EMBL" id="VDFR01000136">
    <property type="protein sequence ID" value="TNC36476.1"/>
    <property type="molecule type" value="Genomic_DNA"/>
</dbReference>
<dbReference type="PROSITE" id="PS00143">
    <property type="entry name" value="INSULINASE"/>
    <property type="match status" value="1"/>
</dbReference>
<feature type="domain" description="Peptidase M16 N-terminal" evidence="3">
    <location>
        <begin position="34"/>
        <end position="180"/>
    </location>
</feature>
<comment type="caution">
    <text evidence="6">The sequence shown here is derived from an EMBL/GenBank/DDBJ whole genome shotgun (WGS) entry which is preliminary data.</text>
</comment>
<dbReference type="InterPro" id="IPR011249">
    <property type="entry name" value="Metalloenz_LuxS/M16"/>
</dbReference>
<dbReference type="GO" id="GO:0004222">
    <property type="term" value="F:metalloendopeptidase activity"/>
    <property type="evidence" value="ECO:0007669"/>
    <property type="project" value="InterPro"/>
</dbReference>
<evidence type="ECO:0000313" key="6">
    <source>
        <dbReference type="EMBL" id="TNC36476.1"/>
    </source>
</evidence>
<dbReference type="SUPFAM" id="SSF63411">
    <property type="entry name" value="LuxS/MPP-like metallohydrolase"/>
    <property type="match status" value="2"/>
</dbReference>
<dbReference type="FunFam" id="3.30.830.10:FF:000008">
    <property type="entry name" value="Mitochondrial-processing peptidase subunit beta"/>
    <property type="match status" value="1"/>
</dbReference>
<protein>
    <submittedName>
        <fullName evidence="6">Insulinase family protein</fullName>
    </submittedName>
</protein>
<dbReference type="GO" id="GO:0006508">
    <property type="term" value="P:proteolysis"/>
    <property type="evidence" value="ECO:0007669"/>
    <property type="project" value="InterPro"/>
</dbReference>
<dbReference type="PANTHER" id="PTHR11851:SF49">
    <property type="entry name" value="MITOCHONDRIAL-PROCESSING PEPTIDASE SUBUNIT ALPHA"/>
    <property type="match status" value="1"/>
</dbReference>
<dbReference type="Gene3D" id="3.30.830.10">
    <property type="entry name" value="Metalloenzyme, LuxS/M16 peptidase-like"/>
    <property type="match status" value="2"/>
</dbReference>
<dbReference type="InterPro" id="IPR011765">
    <property type="entry name" value="Pept_M16_N"/>
</dbReference>
<dbReference type="OrthoDB" id="9811314at2"/>
<sequence>MTVPLDPAQAPGTTRTLLTDGGLVRRTVLPGGLRVVTEAMPGVRTATLGIWVGVGSRDETPTLSGASHFLEHLLFKGTRRRSALEISAALEAVGGEMNAFTGKEYTCYHARVLDDDLPLAIDVLADMVTDSTITADDVEAERDVILEEIAMNEDDPDDVVHSLASSLAWGTTPLGRPVAGEPHSIRTLSREQILRFYRRRYRPSTMVVAVAGNVDHDRVVAQVADAFGPFLRAAREEEPVTPRARTTTTRFRRARGLVTRPTEQANVVIALPGLKRGDDRRHALGVANAVLGGGMSSRLFQEIREKRGLAYSVYSFGAHYADSGMLGVYAGCAPGKLRDVLKVVREELATYAERGPSLDELERGKGQLKGSVVLGLEDPASRMSRIGKADLLNGELASLDELLANIDAVTLDDAREAAGMFAGKPALAVVGPFDSLDVVEV</sequence>
<evidence type="ECO:0000256" key="2">
    <source>
        <dbReference type="RuleBase" id="RU004447"/>
    </source>
</evidence>
<evidence type="ECO:0000313" key="5">
    <source>
        <dbReference type="EMBL" id="TNC28402.1"/>
    </source>
</evidence>
<gene>
    <name evidence="6" type="ORF">FHE65_26075</name>
    <name evidence="5" type="ORF">FHE65_33815</name>
</gene>
<dbReference type="InterPro" id="IPR050361">
    <property type="entry name" value="MPP/UQCRC_Complex"/>
</dbReference>
<feature type="domain" description="Peptidase M16 C-terminal" evidence="4">
    <location>
        <begin position="188"/>
        <end position="368"/>
    </location>
</feature>
<dbReference type="GO" id="GO:0046872">
    <property type="term" value="F:metal ion binding"/>
    <property type="evidence" value="ECO:0007669"/>
    <property type="project" value="InterPro"/>
</dbReference>
<dbReference type="EMBL" id="VDFR01000234">
    <property type="protein sequence ID" value="TNC28402.1"/>
    <property type="molecule type" value="Genomic_DNA"/>
</dbReference>
<name>A0A5C4MEB5_9ACTN</name>
<dbReference type="RefSeq" id="WP_139106878.1">
    <property type="nucleotide sequence ID" value="NZ_VDFR01000136.1"/>
</dbReference>
<evidence type="ECO:0000313" key="7">
    <source>
        <dbReference type="Proteomes" id="UP000306740"/>
    </source>
</evidence>
<dbReference type="InterPro" id="IPR001431">
    <property type="entry name" value="Pept_M16_Zn_BS"/>
</dbReference>
<evidence type="ECO:0000256" key="1">
    <source>
        <dbReference type="ARBA" id="ARBA00007261"/>
    </source>
</evidence>
<dbReference type="PANTHER" id="PTHR11851">
    <property type="entry name" value="METALLOPROTEASE"/>
    <property type="match status" value="1"/>
</dbReference>
<proteinExistence type="inferred from homology"/>